<reference evidence="1" key="1">
    <citation type="submission" date="2014-09" db="EMBL/GenBank/DDBJ databases">
        <authorList>
            <person name="Magalhaes I.L.F."/>
            <person name="Oliveira U."/>
            <person name="Santos F.R."/>
            <person name="Vidigal T.H.D.A."/>
            <person name="Brescovit A.D."/>
            <person name="Santos A.J."/>
        </authorList>
    </citation>
    <scope>NUCLEOTIDE SEQUENCE</scope>
    <source>
        <tissue evidence="1">Shoot tissue taken approximately 20 cm above the soil surface</tissue>
    </source>
</reference>
<dbReference type="EMBL" id="GBRH01266742">
    <property type="protein sequence ID" value="JAD31153.1"/>
    <property type="molecule type" value="Transcribed_RNA"/>
</dbReference>
<organism evidence="1">
    <name type="scientific">Arundo donax</name>
    <name type="common">Giant reed</name>
    <name type="synonym">Donax arundinaceus</name>
    <dbReference type="NCBI Taxonomy" id="35708"/>
    <lineage>
        <taxon>Eukaryota</taxon>
        <taxon>Viridiplantae</taxon>
        <taxon>Streptophyta</taxon>
        <taxon>Embryophyta</taxon>
        <taxon>Tracheophyta</taxon>
        <taxon>Spermatophyta</taxon>
        <taxon>Magnoliopsida</taxon>
        <taxon>Liliopsida</taxon>
        <taxon>Poales</taxon>
        <taxon>Poaceae</taxon>
        <taxon>PACMAD clade</taxon>
        <taxon>Arundinoideae</taxon>
        <taxon>Arundineae</taxon>
        <taxon>Arundo</taxon>
    </lineage>
</organism>
<sequence>MWFQLRAWPWTVAKFKPYGIG</sequence>
<evidence type="ECO:0000313" key="1">
    <source>
        <dbReference type="EMBL" id="JAD31153.1"/>
    </source>
</evidence>
<name>A0A0A8Z0H7_ARUDO</name>
<accession>A0A0A8Z0H7</accession>
<dbReference type="AlphaFoldDB" id="A0A0A8Z0H7"/>
<protein>
    <submittedName>
        <fullName evidence="1">Uncharacterized protein</fullName>
    </submittedName>
</protein>
<reference evidence="1" key="2">
    <citation type="journal article" date="2015" name="Data Brief">
        <title>Shoot transcriptome of the giant reed, Arundo donax.</title>
        <authorList>
            <person name="Barrero R.A."/>
            <person name="Guerrero F.D."/>
            <person name="Moolhuijzen P."/>
            <person name="Goolsby J.A."/>
            <person name="Tidwell J."/>
            <person name="Bellgard S.E."/>
            <person name="Bellgard M.I."/>
        </authorList>
    </citation>
    <scope>NUCLEOTIDE SEQUENCE</scope>
    <source>
        <tissue evidence="1">Shoot tissue taken approximately 20 cm above the soil surface</tissue>
    </source>
</reference>
<proteinExistence type="predicted"/>